<keyword evidence="2" id="KW-1185">Reference proteome</keyword>
<reference evidence="1 2" key="1">
    <citation type="journal article" date="2025" name="Microbiol. Resour. Announc.">
        <title>Draft genome sequences for Neonectria magnoliae and Neonectria punicea, canker pathogens of Liriodendron tulipifera and Acer saccharum in West Virginia.</title>
        <authorList>
            <person name="Petronek H.M."/>
            <person name="Kasson M.T."/>
            <person name="Metheny A.M."/>
            <person name="Stauder C.M."/>
            <person name="Lovett B."/>
            <person name="Lynch S.C."/>
            <person name="Garnas J.R."/>
            <person name="Kasson L.R."/>
            <person name="Stajich J.E."/>
        </authorList>
    </citation>
    <scope>NUCLEOTIDE SEQUENCE [LARGE SCALE GENOMIC DNA]</scope>
    <source>
        <strain evidence="1 2">NRRL 64651</strain>
    </source>
</reference>
<name>A0ABR1I3E9_9HYPO</name>
<accession>A0ABR1I3E9</accession>
<dbReference type="Pfam" id="PF21858">
    <property type="entry name" value="DUF6914"/>
    <property type="match status" value="1"/>
</dbReference>
<comment type="caution">
    <text evidence="1">The sequence shown here is derived from an EMBL/GenBank/DDBJ whole genome shotgun (WGS) entry which is preliminary data.</text>
</comment>
<dbReference type="InterPro" id="IPR054208">
    <property type="entry name" value="DUF6914"/>
</dbReference>
<evidence type="ECO:0000313" key="2">
    <source>
        <dbReference type="Proteomes" id="UP001498421"/>
    </source>
</evidence>
<gene>
    <name evidence="1" type="ORF">QQZ08_005487</name>
</gene>
<protein>
    <submittedName>
        <fullName evidence="1">Uncharacterized protein</fullName>
    </submittedName>
</protein>
<evidence type="ECO:0000313" key="1">
    <source>
        <dbReference type="EMBL" id="KAK7428055.1"/>
    </source>
</evidence>
<dbReference type="Proteomes" id="UP001498421">
    <property type="component" value="Unassembled WGS sequence"/>
</dbReference>
<organism evidence="1 2">
    <name type="scientific">Neonectria magnoliae</name>
    <dbReference type="NCBI Taxonomy" id="2732573"/>
    <lineage>
        <taxon>Eukaryota</taxon>
        <taxon>Fungi</taxon>
        <taxon>Dikarya</taxon>
        <taxon>Ascomycota</taxon>
        <taxon>Pezizomycotina</taxon>
        <taxon>Sordariomycetes</taxon>
        <taxon>Hypocreomycetidae</taxon>
        <taxon>Hypocreales</taxon>
        <taxon>Nectriaceae</taxon>
        <taxon>Neonectria</taxon>
    </lineage>
</organism>
<sequence length="176" mass="20238">MARLVAVALYHRGRFSLGNARRTFGYEAYHWCIIVMPGPSQGRDCYAFEATDATEIDPVTFRMTNPTVNWWFQVKENVDPTLGAKLIGCIGIGQVPDGVSGAELKAFFGRVRLPVKNTDPRQSCVMWTVDAIRTLQSQGWVREFELDRFKEWVLRYADERMKRQDSEEPSVKHYIT</sequence>
<proteinExistence type="predicted"/>
<dbReference type="EMBL" id="JAZAVK010000046">
    <property type="protein sequence ID" value="KAK7428055.1"/>
    <property type="molecule type" value="Genomic_DNA"/>
</dbReference>